<name>C4KAH3_THASP</name>
<gene>
    <name evidence="1" type="ordered locus">Tmz1t_2799</name>
</gene>
<reference evidence="2" key="1">
    <citation type="submission" date="2009-05" db="EMBL/GenBank/DDBJ databases">
        <title>Complete sequence of chromosome of Thauera sp. MZ1T.</title>
        <authorList>
            <consortium name="US DOE Joint Genome Institute"/>
            <person name="Lucas S."/>
            <person name="Copeland A."/>
            <person name="Lapidus A."/>
            <person name="Glavina del Rio T."/>
            <person name="Dalin E."/>
            <person name="Tice H."/>
            <person name="Bruce D."/>
            <person name="Goodwin L."/>
            <person name="Pitluck S."/>
            <person name="Sims D."/>
            <person name="Brettin T."/>
            <person name="Detter J.C."/>
            <person name="Han C."/>
            <person name="Larimer F."/>
            <person name="Land M."/>
            <person name="Hauser L."/>
            <person name="Kyrpides N."/>
            <person name="Mikhailova N."/>
            <person name="Sayler G.S."/>
        </authorList>
    </citation>
    <scope>NUCLEOTIDE SEQUENCE [LARGE SCALE GENOMIC DNA]</scope>
    <source>
        <strain evidence="2">MZ1T</strain>
    </source>
</reference>
<dbReference type="AlphaFoldDB" id="C4KAH3"/>
<evidence type="ECO:0000313" key="2">
    <source>
        <dbReference type="Proteomes" id="UP000002186"/>
    </source>
</evidence>
<protein>
    <recommendedName>
        <fullName evidence="3">Peptidase M41 domain-containing protein</fullName>
    </recommendedName>
</protein>
<dbReference type="STRING" id="85643.Tmz1t_2799"/>
<dbReference type="HOGENOM" id="CLU_1377542_0_0_4"/>
<dbReference type="Proteomes" id="UP000002186">
    <property type="component" value="Chromosome"/>
</dbReference>
<keyword evidence="2" id="KW-1185">Reference proteome</keyword>
<dbReference type="EMBL" id="CP001281">
    <property type="protein sequence ID" value="ACR01399.1"/>
    <property type="molecule type" value="Genomic_DNA"/>
</dbReference>
<sequence length="198" mass="22621">MNYPNLAAAVATRYPNANERTRDRLCRSALHETAHLFVARLVDANPYTLRIQRSGAGWIHVHSYDEREILISLAGVAMEYRIEGDYSRELPATFDDFNDAERWCMELWDIERPGIIAGKILRDLVTMYGWPDVWRLIEETAVRAITKARKTDGILSADKTDAVCKWLDGELKRSGLGEELSPLRNRVRLTATDTQKTV</sequence>
<proteinExistence type="predicted"/>
<evidence type="ECO:0000313" key="1">
    <source>
        <dbReference type="EMBL" id="ACR01399.1"/>
    </source>
</evidence>
<evidence type="ECO:0008006" key="3">
    <source>
        <dbReference type="Google" id="ProtNLM"/>
    </source>
</evidence>
<accession>C4KAH3</accession>
<dbReference type="RefSeq" id="WP_012585671.1">
    <property type="nucleotide sequence ID" value="NC_011662.2"/>
</dbReference>
<organism evidence="1 2">
    <name type="scientific">Thauera aminoaromatica</name>
    <dbReference type="NCBI Taxonomy" id="164330"/>
    <lineage>
        <taxon>Bacteria</taxon>
        <taxon>Pseudomonadati</taxon>
        <taxon>Pseudomonadota</taxon>
        <taxon>Betaproteobacteria</taxon>
        <taxon>Rhodocyclales</taxon>
        <taxon>Zoogloeaceae</taxon>
        <taxon>Thauera</taxon>
    </lineage>
</organism>
<reference evidence="1 2" key="2">
    <citation type="journal article" date="2012" name="Stand. Genomic Sci.">
        <title>Complete genome sequence of Thauera aminoaromatica strain MZ1T.</title>
        <authorList>
            <person name="Jiang K."/>
            <person name="Sanseverino J."/>
            <person name="Chauhan A."/>
            <person name="Lucas S."/>
            <person name="Copeland A."/>
            <person name="Lapidus A."/>
            <person name="Del Rio T.G."/>
            <person name="Dalin E."/>
            <person name="Tice H."/>
            <person name="Bruce D."/>
            <person name="Goodwin L."/>
            <person name="Pitluck S."/>
            <person name="Sims D."/>
            <person name="Brettin T."/>
            <person name="Detter J.C."/>
            <person name="Han C."/>
            <person name="Chang Y.J."/>
            <person name="Larimer F."/>
            <person name="Land M."/>
            <person name="Hauser L."/>
            <person name="Kyrpides N.C."/>
            <person name="Mikhailova N."/>
            <person name="Moser S."/>
            <person name="Jegier P."/>
            <person name="Close D."/>
            <person name="Debruyn J.M."/>
            <person name="Wang Y."/>
            <person name="Layton A.C."/>
            <person name="Allen M.S."/>
            <person name="Sayler G.S."/>
        </authorList>
    </citation>
    <scope>NUCLEOTIDE SEQUENCE [LARGE SCALE GENOMIC DNA]</scope>
    <source>
        <strain evidence="1 2">MZ1T</strain>
    </source>
</reference>
<dbReference type="KEGG" id="tmz:Tmz1t_2799"/>